<reference evidence="4 5" key="1">
    <citation type="submission" date="2018-04" db="EMBL/GenBank/DDBJ databases">
        <title>Thalassorhabdus spongiae gen. nov., sp. nov., isolated from a marine sponge in South-West Iceland.</title>
        <authorList>
            <person name="Knobloch S."/>
            <person name="Daussin A."/>
            <person name="Johannsson R."/>
            <person name="Marteinsson V.T."/>
        </authorList>
    </citation>
    <scope>NUCLEOTIDE SEQUENCE [LARGE SCALE GENOMIC DNA]</scope>
    <source>
        <strain evidence="4 5">Hp12</strain>
    </source>
</reference>
<feature type="domain" description="Nucleotidyl transferase" evidence="3">
    <location>
        <begin position="15"/>
        <end position="136"/>
    </location>
</feature>
<dbReference type="InterPro" id="IPR054790">
    <property type="entry name" value="MurU"/>
</dbReference>
<organism evidence="4 5">
    <name type="scientific">Pelagibaculum spongiae</name>
    <dbReference type="NCBI Taxonomy" id="2080658"/>
    <lineage>
        <taxon>Bacteria</taxon>
        <taxon>Pseudomonadati</taxon>
        <taxon>Pseudomonadota</taxon>
        <taxon>Gammaproteobacteria</taxon>
        <taxon>Oceanospirillales</taxon>
        <taxon>Pelagibaculum</taxon>
    </lineage>
</organism>
<dbReference type="OrthoDB" id="9788272at2"/>
<dbReference type="Proteomes" id="UP000244906">
    <property type="component" value="Unassembled WGS sequence"/>
</dbReference>
<protein>
    <recommendedName>
        <fullName evidence="3">Nucleotidyl transferase domain-containing protein</fullName>
    </recommendedName>
</protein>
<dbReference type="GO" id="GO:0016779">
    <property type="term" value="F:nucleotidyltransferase activity"/>
    <property type="evidence" value="ECO:0007669"/>
    <property type="project" value="UniProtKB-KW"/>
</dbReference>
<dbReference type="PANTHER" id="PTHR43584:SF8">
    <property type="entry name" value="N-ACETYLMURAMATE ALPHA-1-PHOSPHATE URIDYLYLTRANSFERASE"/>
    <property type="match status" value="1"/>
</dbReference>
<name>A0A2V1GVR2_9GAMM</name>
<dbReference type="Pfam" id="PF00483">
    <property type="entry name" value="NTP_transferase"/>
    <property type="match status" value="1"/>
</dbReference>
<dbReference type="NCBIfam" id="NF045761">
    <property type="entry name" value="NAMPUrTaseMurU"/>
    <property type="match status" value="1"/>
</dbReference>
<keyword evidence="1" id="KW-0808">Transferase</keyword>
<accession>A0A2V1GVR2</accession>
<dbReference type="InterPro" id="IPR005835">
    <property type="entry name" value="NTP_transferase_dom"/>
</dbReference>
<dbReference type="Gene3D" id="3.90.550.10">
    <property type="entry name" value="Spore Coat Polysaccharide Biosynthesis Protein SpsA, Chain A"/>
    <property type="match status" value="1"/>
</dbReference>
<dbReference type="EMBL" id="QDDL01000006">
    <property type="protein sequence ID" value="PVZ67747.1"/>
    <property type="molecule type" value="Genomic_DNA"/>
</dbReference>
<evidence type="ECO:0000259" key="3">
    <source>
        <dbReference type="Pfam" id="PF00483"/>
    </source>
</evidence>
<keyword evidence="2" id="KW-0548">Nucleotidyltransferase</keyword>
<comment type="caution">
    <text evidence="4">The sequence shown here is derived from an EMBL/GenBank/DDBJ whole genome shotgun (WGS) entry which is preliminary data.</text>
</comment>
<evidence type="ECO:0000256" key="2">
    <source>
        <dbReference type="ARBA" id="ARBA00022695"/>
    </source>
</evidence>
<dbReference type="CDD" id="cd06422">
    <property type="entry name" value="NTP_transferase_like_1"/>
    <property type="match status" value="1"/>
</dbReference>
<evidence type="ECO:0000256" key="1">
    <source>
        <dbReference type="ARBA" id="ARBA00022679"/>
    </source>
</evidence>
<evidence type="ECO:0000313" key="5">
    <source>
        <dbReference type="Proteomes" id="UP000244906"/>
    </source>
</evidence>
<evidence type="ECO:0000313" key="4">
    <source>
        <dbReference type="EMBL" id="PVZ67747.1"/>
    </source>
</evidence>
<dbReference type="PANTHER" id="PTHR43584">
    <property type="entry name" value="NUCLEOTIDYL TRANSFERASE"/>
    <property type="match status" value="1"/>
</dbReference>
<dbReference type="AlphaFoldDB" id="A0A2V1GVR2"/>
<dbReference type="InterPro" id="IPR050065">
    <property type="entry name" value="GlmU-like"/>
</dbReference>
<sequence length="240" mass="26410">MKKPADQPLRPITTAMLLAAGRGERMRPLTDHTPKPLLQAGDKPLIEHHLQKLAAAGFKKVVINLAWLGQKIEDYLGDGNQFGLQIVYSHEVQALETGGGIFQALPLLKNNKGEAEPFALVNGDVFSELDYQKLTALPAGSLAHLFLVDNPTHNPQGDFILEAGWVYDRNQPQQAAGLTFSGCSILDPSIFLDQSAGKFPLAPILRNFMLQEKVTGEKQTDFWLDVGTPERLDYLNNKLG</sequence>
<dbReference type="SUPFAM" id="SSF53448">
    <property type="entry name" value="Nucleotide-diphospho-sugar transferases"/>
    <property type="match status" value="1"/>
</dbReference>
<proteinExistence type="predicted"/>
<keyword evidence="5" id="KW-1185">Reference proteome</keyword>
<gene>
    <name evidence="4" type="ORF">DC094_15040</name>
</gene>
<dbReference type="InterPro" id="IPR029044">
    <property type="entry name" value="Nucleotide-diphossugar_trans"/>
</dbReference>
<dbReference type="RefSeq" id="WP_116687943.1">
    <property type="nucleotide sequence ID" value="NZ_CAWNYD010000006.1"/>
</dbReference>